<dbReference type="EMBL" id="JBHLZN010000004">
    <property type="protein sequence ID" value="MFB9887279.1"/>
    <property type="molecule type" value="Genomic_DNA"/>
</dbReference>
<dbReference type="Pfam" id="PF00440">
    <property type="entry name" value="TetR_N"/>
    <property type="match status" value="1"/>
</dbReference>
<feature type="transmembrane region" description="Helical" evidence="5">
    <location>
        <begin position="95"/>
        <end position="114"/>
    </location>
</feature>
<feature type="DNA-binding region" description="H-T-H motif" evidence="4">
    <location>
        <begin position="35"/>
        <end position="54"/>
    </location>
</feature>
<keyword evidence="1" id="KW-0805">Transcription regulation</keyword>
<evidence type="ECO:0000256" key="2">
    <source>
        <dbReference type="ARBA" id="ARBA00023125"/>
    </source>
</evidence>
<keyword evidence="2 4" id="KW-0238">DNA-binding</keyword>
<keyword evidence="5" id="KW-1133">Transmembrane helix</keyword>
<dbReference type="SUPFAM" id="SSF46689">
    <property type="entry name" value="Homeodomain-like"/>
    <property type="match status" value="1"/>
</dbReference>
<protein>
    <submittedName>
        <fullName evidence="7">TetR/AcrR family transcriptional regulator</fullName>
    </submittedName>
</protein>
<dbReference type="InterPro" id="IPR001647">
    <property type="entry name" value="HTH_TetR"/>
</dbReference>
<organism evidence="7 8">
    <name type="scientific">Balneatrix alpica</name>
    <dbReference type="NCBI Taxonomy" id="75684"/>
    <lineage>
        <taxon>Bacteria</taxon>
        <taxon>Pseudomonadati</taxon>
        <taxon>Pseudomonadota</taxon>
        <taxon>Gammaproteobacteria</taxon>
        <taxon>Oceanospirillales</taxon>
        <taxon>Balneatrichaceae</taxon>
        <taxon>Balneatrix</taxon>
    </lineage>
</organism>
<gene>
    <name evidence="7" type="ORF">ACFFLH_12740</name>
</gene>
<dbReference type="PANTHER" id="PTHR30055">
    <property type="entry name" value="HTH-TYPE TRANSCRIPTIONAL REGULATOR RUTR"/>
    <property type="match status" value="1"/>
</dbReference>
<keyword evidence="3" id="KW-0804">Transcription</keyword>
<keyword evidence="5" id="KW-0812">Transmembrane</keyword>
<evidence type="ECO:0000256" key="3">
    <source>
        <dbReference type="ARBA" id="ARBA00023163"/>
    </source>
</evidence>
<evidence type="ECO:0000313" key="7">
    <source>
        <dbReference type="EMBL" id="MFB9887279.1"/>
    </source>
</evidence>
<evidence type="ECO:0000256" key="4">
    <source>
        <dbReference type="PROSITE-ProRule" id="PRU00335"/>
    </source>
</evidence>
<dbReference type="Proteomes" id="UP001589628">
    <property type="component" value="Unassembled WGS sequence"/>
</dbReference>
<evidence type="ECO:0000259" key="6">
    <source>
        <dbReference type="PROSITE" id="PS50977"/>
    </source>
</evidence>
<dbReference type="Gene3D" id="1.10.10.60">
    <property type="entry name" value="Homeodomain-like"/>
    <property type="match status" value="1"/>
</dbReference>
<dbReference type="PRINTS" id="PR00455">
    <property type="entry name" value="HTHTETR"/>
</dbReference>
<accession>A0ABV5ZGN5</accession>
<dbReference type="Gene3D" id="1.10.357.10">
    <property type="entry name" value="Tetracycline Repressor, domain 2"/>
    <property type="match status" value="1"/>
</dbReference>
<dbReference type="InterPro" id="IPR036271">
    <property type="entry name" value="Tet_transcr_reg_TetR-rel_C_sf"/>
</dbReference>
<dbReference type="InterPro" id="IPR050109">
    <property type="entry name" value="HTH-type_TetR-like_transc_reg"/>
</dbReference>
<proteinExistence type="predicted"/>
<dbReference type="InterPro" id="IPR009057">
    <property type="entry name" value="Homeodomain-like_sf"/>
</dbReference>
<name>A0ABV5ZGN5_9GAMM</name>
<keyword evidence="5" id="KW-0472">Membrane</keyword>
<reference evidence="7 8" key="1">
    <citation type="submission" date="2024-09" db="EMBL/GenBank/DDBJ databases">
        <authorList>
            <person name="Sun Q."/>
            <person name="Mori K."/>
        </authorList>
    </citation>
    <scope>NUCLEOTIDE SEQUENCE [LARGE SCALE GENOMIC DNA]</scope>
    <source>
        <strain evidence="7 8">ATCC 51285</strain>
    </source>
</reference>
<sequence length="250" mass="28132">MSPKVLDDFTQQQREEAILTEALQLIEELGIGAVTMDKVVARVPYSKGTVYGHFSGKEDLLLALCNRGMAILGELFSRIAKFEGNTRERMQGYHLAYLLYALLYPTHFMLVVTMKTPGFQDKCTPERWQAHEWLEDRMMQGAINIIEEAMDLGELTLPPGIPAAFPAFSAWAMGFGTIALLSCHNDMPCGAADISMEQVYMANSTVVLDGLRWNPMSWRQSTAEVFRRLGEELFSAEMTLLQEQGKPLHF</sequence>
<dbReference type="RefSeq" id="WP_027314137.1">
    <property type="nucleotide sequence ID" value="NZ_JBHLZN010000004.1"/>
</dbReference>
<evidence type="ECO:0000313" key="8">
    <source>
        <dbReference type="Proteomes" id="UP001589628"/>
    </source>
</evidence>
<feature type="domain" description="HTH tetR-type" evidence="6">
    <location>
        <begin position="12"/>
        <end position="72"/>
    </location>
</feature>
<dbReference type="PANTHER" id="PTHR30055:SF234">
    <property type="entry name" value="HTH-TYPE TRANSCRIPTIONAL REGULATOR BETI"/>
    <property type="match status" value="1"/>
</dbReference>
<comment type="caution">
    <text evidence="7">The sequence shown here is derived from an EMBL/GenBank/DDBJ whole genome shotgun (WGS) entry which is preliminary data.</text>
</comment>
<evidence type="ECO:0000256" key="5">
    <source>
        <dbReference type="SAM" id="Phobius"/>
    </source>
</evidence>
<dbReference type="SUPFAM" id="SSF48498">
    <property type="entry name" value="Tetracyclin repressor-like, C-terminal domain"/>
    <property type="match status" value="1"/>
</dbReference>
<keyword evidence="8" id="KW-1185">Reference proteome</keyword>
<evidence type="ECO:0000256" key="1">
    <source>
        <dbReference type="ARBA" id="ARBA00023015"/>
    </source>
</evidence>
<dbReference type="PROSITE" id="PS50977">
    <property type="entry name" value="HTH_TETR_2"/>
    <property type="match status" value="1"/>
</dbReference>